<feature type="binding site" evidence="3">
    <location>
        <position position="195"/>
    </location>
    <ligand>
        <name>Mg(2+)</name>
        <dbReference type="ChEBI" id="CHEBI:18420"/>
    </ligand>
</feature>
<dbReference type="SMART" id="SM00098">
    <property type="entry name" value="alkPPc"/>
    <property type="match status" value="1"/>
</dbReference>
<name>A0A9D1S3Q1_9MICC</name>
<dbReference type="Proteomes" id="UP000824151">
    <property type="component" value="Unassembled WGS sequence"/>
</dbReference>
<evidence type="ECO:0000256" key="3">
    <source>
        <dbReference type="PIRSR" id="PIRSR601952-2"/>
    </source>
</evidence>
<dbReference type="PROSITE" id="PS51257">
    <property type="entry name" value="PROKAR_LIPOPROTEIN"/>
    <property type="match status" value="1"/>
</dbReference>
<keyword evidence="1" id="KW-0597">Phosphoprotein</keyword>
<feature type="signal peptide" evidence="6">
    <location>
        <begin position="1"/>
        <end position="43"/>
    </location>
</feature>
<comment type="cofactor">
    <cofactor evidence="3">
        <name>Zn(2+)</name>
        <dbReference type="ChEBI" id="CHEBI:29105"/>
    </cofactor>
    <text evidence="3">Binds 2 Zn(2+) ions.</text>
</comment>
<dbReference type="GO" id="GO:0046872">
    <property type="term" value="F:metal ion binding"/>
    <property type="evidence" value="ECO:0007669"/>
    <property type="project" value="UniProtKB-KW"/>
</dbReference>
<evidence type="ECO:0000256" key="5">
    <source>
        <dbReference type="SAM" id="MobiDB-lite"/>
    </source>
</evidence>
<feature type="binding site" evidence="3">
    <location>
        <position position="389"/>
    </location>
    <ligand>
        <name>Zn(2+)</name>
        <dbReference type="ChEBI" id="CHEBI:29105"/>
        <label>2</label>
    </ligand>
</feature>
<feature type="binding site" evidence="3">
    <location>
        <position position="64"/>
    </location>
    <ligand>
        <name>Mg(2+)</name>
        <dbReference type="ChEBI" id="CHEBI:18420"/>
    </ligand>
</feature>
<protein>
    <submittedName>
        <fullName evidence="7">Alkaline phosphatase</fullName>
        <ecNumber evidence="7">3.1.3.1</ecNumber>
    </submittedName>
</protein>
<dbReference type="EC" id="3.1.3.1" evidence="7"/>
<dbReference type="Pfam" id="PF00245">
    <property type="entry name" value="Alk_phosphatase"/>
    <property type="match status" value="1"/>
</dbReference>
<evidence type="ECO:0000256" key="4">
    <source>
        <dbReference type="RuleBase" id="RU003946"/>
    </source>
</evidence>
<feature type="binding site" evidence="3">
    <location>
        <position position="344"/>
    </location>
    <ligand>
        <name>Mg(2+)</name>
        <dbReference type="ChEBI" id="CHEBI:18420"/>
    </ligand>
</feature>
<feature type="binding site" evidence="3">
    <location>
        <position position="390"/>
    </location>
    <ligand>
        <name>Zn(2+)</name>
        <dbReference type="ChEBI" id="CHEBI:29105"/>
        <label>2</label>
    </ligand>
</feature>
<evidence type="ECO:0000256" key="6">
    <source>
        <dbReference type="SAM" id="SignalP"/>
    </source>
</evidence>
<dbReference type="GO" id="GO:0004035">
    <property type="term" value="F:alkaline phosphatase activity"/>
    <property type="evidence" value="ECO:0007669"/>
    <property type="project" value="UniProtKB-EC"/>
</dbReference>
<keyword evidence="3" id="KW-0479">Metal-binding</keyword>
<keyword evidence="3" id="KW-0460">Magnesium</keyword>
<keyword evidence="7" id="KW-0378">Hydrolase</keyword>
<dbReference type="PANTHER" id="PTHR11596">
    <property type="entry name" value="ALKALINE PHOSPHATASE"/>
    <property type="match status" value="1"/>
</dbReference>
<dbReference type="Gene3D" id="3.40.720.10">
    <property type="entry name" value="Alkaline Phosphatase, subunit A"/>
    <property type="match status" value="1"/>
</dbReference>
<comment type="cofactor">
    <cofactor evidence="3">
        <name>Mg(2+)</name>
        <dbReference type="ChEBI" id="CHEBI:18420"/>
    </cofactor>
    <text evidence="3">Binds 1 Mg(2+) ion.</text>
</comment>
<evidence type="ECO:0000256" key="1">
    <source>
        <dbReference type="ARBA" id="ARBA00022553"/>
    </source>
</evidence>
<keyword evidence="6" id="KW-0732">Signal</keyword>
<comment type="similarity">
    <text evidence="4">Belongs to the alkaline phosphatase family.</text>
</comment>
<keyword evidence="3" id="KW-0862">Zinc</keyword>
<dbReference type="AlphaFoldDB" id="A0A9D1S3Q1"/>
<feature type="region of interest" description="Disordered" evidence="5">
    <location>
        <begin position="395"/>
        <end position="423"/>
    </location>
</feature>
<feature type="active site" description="Phosphoserine intermediate" evidence="2">
    <location>
        <position position="142"/>
    </location>
</feature>
<comment type="caution">
    <text evidence="7">The sequence shown here is derived from an EMBL/GenBank/DDBJ whole genome shotgun (WGS) entry which is preliminary data.</text>
</comment>
<dbReference type="PRINTS" id="PR00113">
    <property type="entry name" value="ALKPHPHTASE"/>
</dbReference>
<evidence type="ECO:0000313" key="8">
    <source>
        <dbReference type="Proteomes" id="UP000824151"/>
    </source>
</evidence>
<dbReference type="CDD" id="cd16012">
    <property type="entry name" value="ALP"/>
    <property type="match status" value="1"/>
</dbReference>
<dbReference type="SUPFAM" id="SSF53649">
    <property type="entry name" value="Alkaline phosphatase-like"/>
    <property type="match status" value="1"/>
</dbReference>
<dbReference type="InterPro" id="IPR001952">
    <property type="entry name" value="Alkaline_phosphatase"/>
</dbReference>
<feature type="binding site" evidence="3">
    <location>
        <position position="64"/>
    </location>
    <ligand>
        <name>Zn(2+)</name>
        <dbReference type="ChEBI" id="CHEBI:29105"/>
        <label>2</label>
    </ligand>
</feature>
<dbReference type="InterPro" id="IPR017850">
    <property type="entry name" value="Alkaline_phosphatase_core_sf"/>
</dbReference>
<reference evidence="7" key="2">
    <citation type="submission" date="2021-04" db="EMBL/GenBank/DDBJ databases">
        <authorList>
            <person name="Gilroy R."/>
        </authorList>
    </citation>
    <scope>NUCLEOTIDE SEQUENCE</scope>
    <source>
        <strain evidence="7">ChiHejej3B27-3195</strain>
    </source>
</reference>
<feature type="binding site" evidence="3">
    <location>
        <position position="339"/>
    </location>
    <ligand>
        <name>Mg(2+)</name>
        <dbReference type="ChEBI" id="CHEBI:18420"/>
    </ligand>
</feature>
<proteinExistence type="inferred from homology"/>
<sequence length="475" mass="50786">MSDRSQQTPAASGSATSAALTSIAAASMALLLTGCLAAQSAEAGAPSAEGSSDAPKNVIYMIGDGMGYNHVAATNLYESGQTKYQVEGEADPDTLEELPAEPVQGYEEWDSVAMSTYPEGGSYDGEEAWSDREYVNEGFTDSAAAGTAMATGTKTENGKIGVDSSGEPLENLSERAIDTGRSAGVVTTVPFNHATPAAWAAHNADRDDYTGMATEMIDGDLDVIMGAGHPEYDDDAEHLDTPDYEYLSEEDYDRVSSGETDFDFIEDNTDFEDLATGQSTAERVFGLAQAGSTLQYERDGSSDEVGGDEMNDLIDLSTMSQGALNTLSQNDDGFHLMIEGGAIDWAGHGNDTARDVEEVLDFNEAVDTVTQWVEENSSWEETLVIVTADHETGYLGGPDDDPDHSPMTGEPDETPEVSWSSEDHTNALVPVFYRGAGSDALTEKISGTDPVRGDYLDNTAIPEVLMEEFWVREEQ</sequence>
<evidence type="ECO:0000256" key="2">
    <source>
        <dbReference type="PIRSR" id="PIRSR601952-1"/>
    </source>
</evidence>
<evidence type="ECO:0000313" key="7">
    <source>
        <dbReference type="EMBL" id="HIW99606.1"/>
    </source>
</evidence>
<gene>
    <name evidence="7" type="ORF">H9871_05635</name>
</gene>
<feature type="binding site" evidence="3">
    <location>
        <position position="348"/>
    </location>
    <ligand>
        <name>Zn(2+)</name>
        <dbReference type="ChEBI" id="CHEBI:29105"/>
        <label>2</label>
    </ligand>
</feature>
<dbReference type="PANTHER" id="PTHR11596:SF5">
    <property type="entry name" value="ALKALINE PHOSPHATASE"/>
    <property type="match status" value="1"/>
</dbReference>
<organism evidence="7 8">
    <name type="scientific">Candidatus Nesterenkonia stercoripullorum</name>
    <dbReference type="NCBI Taxonomy" id="2838701"/>
    <lineage>
        <taxon>Bacteria</taxon>
        <taxon>Bacillati</taxon>
        <taxon>Actinomycetota</taxon>
        <taxon>Actinomycetes</taxon>
        <taxon>Micrococcales</taxon>
        <taxon>Micrococcaceae</taxon>
        <taxon>Nesterenkonia</taxon>
    </lineage>
</organism>
<feature type="chain" id="PRO_5038867226" evidence="6">
    <location>
        <begin position="44"/>
        <end position="475"/>
    </location>
</feature>
<reference evidence="7" key="1">
    <citation type="journal article" date="2021" name="PeerJ">
        <title>Extensive microbial diversity within the chicken gut microbiome revealed by metagenomics and culture.</title>
        <authorList>
            <person name="Gilroy R."/>
            <person name="Ravi A."/>
            <person name="Getino M."/>
            <person name="Pursley I."/>
            <person name="Horton D.L."/>
            <person name="Alikhan N.F."/>
            <person name="Baker D."/>
            <person name="Gharbi K."/>
            <person name="Hall N."/>
            <person name="Watson M."/>
            <person name="Adriaenssens E.M."/>
            <person name="Foster-Nyarko E."/>
            <person name="Jarju S."/>
            <person name="Secka A."/>
            <person name="Antonio M."/>
            <person name="Oren A."/>
            <person name="Chaudhuri R.R."/>
            <person name="La Ragione R."/>
            <person name="Hildebrand F."/>
            <person name="Pallen M.J."/>
        </authorList>
    </citation>
    <scope>NUCLEOTIDE SEQUENCE</scope>
    <source>
        <strain evidence="7">ChiHejej3B27-3195</strain>
    </source>
</reference>
<accession>A0A9D1S3Q1</accession>
<feature type="binding site" evidence="3">
    <location>
        <position position="193"/>
    </location>
    <ligand>
        <name>Mg(2+)</name>
        <dbReference type="ChEBI" id="CHEBI:18420"/>
    </ligand>
</feature>
<dbReference type="EMBL" id="DXGD01000203">
    <property type="protein sequence ID" value="HIW99606.1"/>
    <property type="molecule type" value="Genomic_DNA"/>
</dbReference>